<reference evidence="7" key="1">
    <citation type="submission" date="2020-08" db="EMBL/GenBank/DDBJ databases">
        <title>Genomic Encyclopedia of Type Strains, Phase IV (KMG-V): Genome sequencing to study the core and pangenomes of soil and plant-associated prokaryotes.</title>
        <authorList>
            <person name="Whitman W."/>
        </authorList>
    </citation>
    <scope>NUCLEOTIDE SEQUENCE [LARGE SCALE GENOMIC DNA]</scope>
    <source>
        <strain evidence="7">M8UP27</strain>
    </source>
</reference>
<evidence type="ECO:0000259" key="6">
    <source>
        <dbReference type="Pfam" id="PF00263"/>
    </source>
</evidence>
<comment type="caution">
    <text evidence="7">The sequence shown here is derived from an EMBL/GenBank/DDBJ whole genome shotgun (WGS) entry which is preliminary data.</text>
</comment>
<keyword evidence="8" id="KW-1185">Reference proteome</keyword>
<feature type="chain" id="PRO_5031298725" description="Type II/III secretion system secretin-like domain-containing protein" evidence="5">
    <location>
        <begin position="32"/>
        <end position="636"/>
    </location>
</feature>
<gene>
    <name evidence="7" type="ORF">HDF09_002678</name>
</gene>
<keyword evidence="3" id="KW-0472">Membrane</keyword>
<dbReference type="EMBL" id="JACHDY010000003">
    <property type="protein sequence ID" value="MBB5317992.1"/>
    <property type="molecule type" value="Genomic_DNA"/>
</dbReference>
<dbReference type="Proteomes" id="UP000568106">
    <property type="component" value="Unassembled WGS sequence"/>
</dbReference>
<dbReference type="GO" id="GO:0009306">
    <property type="term" value="P:protein secretion"/>
    <property type="evidence" value="ECO:0007669"/>
    <property type="project" value="InterPro"/>
</dbReference>
<protein>
    <recommendedName>
        <fullName evidence="6">Type II/III secretion system secretin-like domain-containing protein</fullName>
    </recommendedName>
</protein>
<evidence type="ECO:0000313" key="7">
    <source>
        <dbReference type="EMBL" id="MBB5317992.1"/>
    </source>
</evidence>
<feature type="domain" description="Type II/III secretion system secretin-like" evidence="6">
    <location>
        <begin position="434"/>
        <end position="615"/>
    </location>
</feature>
<dbReference type="InterPro" id="IPR004846">
    <property type="entry name" value="T2SS/T3SS_dom"/>
</dbReference>
<organism evidence="7 8">
    <name type="scientific">Tunturiibacter empetritectus</name>
    <dbReference type="NCBI Taxonomy" id="3069691"/>
    <lineage>
        <taxon>Bacteria</taxon>
        <taxon>Pseudomonadati</taxon>
        <taxon>Acidobacteriota</taxon>
        <taxon>Terriglobia</taxon>
        <taxon>Terriglobales</taxon>
        <taxon>Acidobacteriaceae</taxon>
        <taxon>Tunturiibacter</taxon>
    </lineage>
</organism>
<sequence length="636" mass="68048">MRPTLQARAAAFAKYTAALAIIGTVSLPTLAQSNPGPNASASETVSKRNVRAAEDAYLSGARLLDHNDLTGAELKFREATTLSSSNHDYVLALNLTHQRHVSDLIQQAGKARLLGQHEKAETLLAEARLLDPENKIVGSQVDNGELPKAFHPEIEPWIREGPAIAGPVTLEPNPGQKSFHLHSDVQDVIRQVVSGYGIRPVFDESVQRQDLRFDLDDSSYQQTVPVLLNITHLFAVPLDAKSVFIAKDTLENRQRLERQLQETIYIPGMTNEEMDNLGTLVKNIFDVKEVTVGKASGTLVLRAPQETLTYINLTLADLIDGGSEVMIDLQLYSVDKTNQRTIGAQLPQQVGIYSVASAAQSIVSSNQSLVNQAIAQGLIPAGSSNITIALALIASGLVQSTLLSNTVGFFGGGLTQTGVTTNQFAAFSLSLTASDTRALNDIQIRVGDRQSATFRVGERYPITTATYSSGISNSSVPSNATINGVSVSSLLNSAAGTAVTIPQIQYEDLGLTLKATPTVQKSGAIKMHIDLKIEALSGGTVDNIPILNSQQFASDVTLDDGDTALMVSSLTRSESASIDGYPVLSELPGFQTLTADRLTDTSSSELLLLLTPHITRRRSNLTVGPRIAINLPEPPG</sequence>
<dbReference type="PANTHER" id="PTHR30332">
    <property type="entry name" value="PROBABLE GENERAL SECRETION PATHWAY PROTEIN D"/>
    <property type="match status" value="1"/>
</dbReference>
<evidence type="ECO:0000256" key="5">
    <source>
        <dbReference type="SAM" id="SignalP"/>
    </source>
</evidence>
<dbReference type="GO" id="GO:0016020">
    <property type="term" value="C:membrane"/>
    <property type="evidence" value="ECO:0007669"/>
    <property type="project" value="UniProtKB-SubCell"/>
</dbReference>
<comment type="subcellular location">
    <subcellularLocation>
        <location evidence="1">Membrane</location>
    </subcellularLocation>
</comment>
<evidence type="ECO:0000256" key="3">
    <source>
        <dbReference type="ARBA" id="ARBA00023136"/>
    </source>
</evidence>
<accession>A0A7W8IJ28</accession>
<proteinExistence type="inferred from homology"/>
<evidence type="ECO:0000313" key="8">
    <source>
        <dbReference type="Proteomes" id="UP000568106"/>
    </source>
</evidence>
<keyword evidence="2 5" id="KW-0732">Signal</keyword>
<feature type="signal peptide" evidence="5">
    <location>
        <begin position="1"/>
        <end position="31"/>
    </location>
</feature>
<comment type="similarity">
    <text evidence="4">Belongs to the bacterial secretin family.</text>
</comment>
<evidence type="ECO:0000256" key="1">
    <source>
        <dbReference type="ARBA" id="ARBA00004370"/>
    </source>
</evidence>
<dbReference type="PANTHER" id="PTHR30332:SF24">
    <property type="entry name" value="SECRETIN GSPD-RELATED"/>
    <property type="match status" value="1"/>
</dbReference>
<dbReference type="GO" id="GO:0015627">
    <property type="term" value="C:type II protein secretion system complex"/>
    <property type="evidence" value="ECO:0007669"/>
    <property type="project" value="TreeGrafter"/>
</dbReference>
<evidence type="ECO:0000256" key="4">
    <source>
        <dbReference type="RuleBase" id="RU004003"/>
    </source>
</evidence>
<dbReference type="AlphaFoldDB" id="A0A7W8IJ28"/>
<dbReference type="Pfam" id="PF00263">
    <property type="entry name" value="Secretin"/>
    <property type="match status" value="1"/>
</dbReference>
<evidence type="ECO:0000256" key="2">
    <source>
        <dbReference type="ARBA" id="ARBA00022729"/>
    </source>
</evidence>
<dbReference type="InterPro" id="IPR050810">
    <property type="entry name" value="Bact_Secretion_Sys_Channel"/>
</dbReference>
<name>A0A7W8IJ28_9BACT</name>